<proteinExistence type="predicted"/>
<dbReference type="AlphaFoldDB" id="A0A919BL14"/>
<keyword evidence="1" id="KW-0472">Membrane</keyword>
<evidence type="ECO:0000256" key="1">
    <source>
        <dbReference type="SAM" id="Phobius"/>
    </source>
</evidence>
<feature type="transmembrane region" description="Helical" evidence="1">
    <location>
        <begin position="103"/>
        <end position="123"/>
    </location>
</feature>
<accession>A0A919BL14</accession>
<feature type="transmembrane region" description="Helical" evidence="1">
    <location>
        <begin position="43"/>
        <end position="62"/>
    </location>
</feature>
<evidence type="ECO:0000313" key="2">
    <source>
        <dbReference type="EMBL" id="GHF98597.1"/>
    </source>
</evidence>
<dbReference type="EMBL" id="BNBE01000001">
    <property type="protein sequence ID" value="GHF98597.1"/>
    <property type="molecule type" value="Genomic_DNA"/>
</dbReference>
<gene>
    <name evidence="2" type="ORF">GCM10017667_31680</name>
</gene>
<name>A0A919BL14_STRFL</name>
<keyword evidence="3" id="KW-1185">Reference proteome</keyword>
<feature type="transmembrane region" description="Helical" evidence="1">
    <location>
        <begin position="18"/>
        <end position="37"/>
    </location>
</feature>
<reference evidence="2" key="2">
    <citation type="submission" date="2020-09" db="EMBL/GenBank/DDBJ databases">
        <authorList>
            <person name="Sun Q."/>
            <person name="Ohkuma M."/>
        </authorList>
    </citation>
    <scope>NUCLEOTIDE SEQUENCE</scope>
    <source>
        <strain evidence="2">JCM 4122</strain>
    </source>
</reference>
<sequence length="138" mass="13830">MTVNPNPNPTAASRAPRAGARAVLAVSGWLALAATLLPNAFPLRWPPVLLFVCLGPGLALLHPRPRGPRPGTRLETFALAAPLSLSLAALTSTGLFLAGSFSVAAFLVPLAALTTVAALLPGLPLPAATGTAQSGGGR</sequence>
<comment type="caution">
    <text evidence="2">The sequence shown here is derived from an EMBL/GenBank/DDBJ whole genome shotgun (WGS) entry which is preliminary data.</text>
</comment>
<protein>
    <submittedName>
        <fullName evidence="2">Uncharacterized protein</fullName>
    </submittedName>
</protein>
<dbReference type="Proteomes" id="UP000632849">
    <property type="component" value="Unassembled WGS sequence"/>
</dbReference>
<organism evidence="2 3">
    <name type="scientific">Streptomyces filamentosus</name>
    <name type="common">Streptomyces roseosporus</name>
    <dbReference type="NCBI Taxonomy" id="67294"/>
    <lineage>
        <taxon>Bacteria</taxon>
        <taxon>Bacillati</taxon>
        <taxon>Actinomycetota</taxon>
        <taxon>Actinomycetes</taxon>
        <taxon>Kitasatosporales</taxon>
        <taxon>Streptomycetaceae</taxon>
        <taxon>Streptomyces</taxon>
    </lineage>
</organism>
<dbReference type="RefSeq" id="WP_229915348.1">
    <property type="nucleotide sequence ID" value="NZ_BNBE01000001.1"/>
</dbReference>
<keyword evidence="1" id="KW-1133">Transmembrane helix</keyword>
<evidence type="ECO:0000313" key="3">
    <source>
        <dbReference type="Proteomes" id="UP000632849"/>
    </source>
</evidence>
<keyword evidence="1" id="KW-0812">Transmembrane</keyword>
<reference evidence="2" key="1">
    <citation type="journal article" date="2014" name="Int. J. Syst. Evol. Microbiol.">
        <title>Complete genome sequence of Corynebacterium casei LMG S-19264T (=DSM 44701T), isolated from a smear-ripened cheese.</title>
        <authorList>
            <consortium name="US DOE Joint Genome Institute (JGI-PGF)"/>
            <person name="Walter F."/>
            <person name="Albersmeier A."/>
            <person name="Kalinowski J."/>
            <person name="Ruckert C."/>
        </authorList>
    </citation>
    <scope>NUCLEOTIDE SEQUENCE</scope>
    <source>
        <strain evidence="2">JCM 4122</strain>
    </source>
</reference>
<feature type="transmembrane region" description="Helical" evidence="1">
    <location>
        <begin position="74"/>
        <end position="97"/>
    </location>
</feature>